<dbReference type="InterPro" id="IPR035328">
    <property type="entry name" value="DUF3048_C"/>
</dbReference>
<evidence type="ECO:0008006" key="6">
    <source>
        <dbReference type="Google" id="ProtNLM"/>
    </source>
</evidence>
<organism evidence="4 5">
    <name type="scientific">Paenibacillus barcinonensis</name>
    <dbReference type="NCBI Taxonomy" id="198119"/>
    <lineage>
        <taxon>Bacteria</taxon>
        <taxon>Bacillati</taxon>
        <taxon>Bacillota</taxon>
        <taxon>Bacilli</taxon>
        <taxon>Bacillales</taxon>
        <taxon>Paenibacillaceae</taxon>
        <taxon>Paenibacillus</taxon>
    </lineage>
</organism>
<dbReference type="InterPro" id="IPR023158">
    <property type="entry name" value="YerB-like_sf"/>
</dbReference>
<reference evidence="4 5" key="1">
    <citation type="submission" date="2018-06" db="EMBL/GenBank/DDBJ databases">
        <title>Genomic Encyclopedia of Type Strains, Phase III (KMG-III): the genomes of soil and plant-associated and newly described type strains.</title>
        <authorList>
            <person name="Whitman W."/>
        </authorList>
    </citation>
    <scope>NUCLEOTIDE SEQUENCE [LARGE SCALE GENOMIC DNA]</scope>
    <source>
        <strain evidence="4 5">CECT 7022</strain>
    </source>
</reference>
<comment type="caution">
    <text evidence="4">The sequence shown here is derived from an EMBL/GenBank/DDBJ whole genome shotgun (WGS) entry which is preliminary data.</text>
</comment>
<evidence type="ECO:0000259" key="3">
    <source>
        <dbReference type="Pfam" id="PF17479"/>
    </source>
</evidence>
<protein>
    <recommendedName>
        <fullName evidence="6">DUF3048 family protein</fullName>
    </recommendedName>
</protein>
<evidence type="ECO:0000259" key="2">
    <source>
        <dbReference type="Pfam" id="PF11258"/>
    </source>
</evidence>
<sequence length="381" mass="41807">MVARMREISHMTSEESQPDRSGGFILNSFSWKKGLLTASGCLLAISLSACQDKEAQAPQPEPAPAPMQEEQSVEKPADHAFTAPLTGLAVEKVPTDRPLAVMINNAPAARPQSGLSAADIIIEVLAEGGITRFIAVFQSEGGEDAVGPVRSIRPYLIELGESYDGVLVHAGGSPEAYSILQKQKKQHMDEISNGGPYFWRSKERKAPHNLYTSVEKLREGADKRGYSHEFQSPVYRYDEQGSTSAGEAVKQFDIHYLLNSYKVTYDYDEVSGRYMRMVNGKPDQDKDNGNQLGAANIIVAGADHKVLDDVGRLSVNVDQGGEAMLFQKGKMIRGQWVRKKGDIIRFVQDGVEMNLVPGKTFINIVPNTPKFADHVKLGQLS</sequence>
<dbReference type="AlphaFoldDB" id="A0A2V4VS69"/>
<dbReference type="Proteomes" id="UP000247790">
    <property type="component" value="Unassembled WGS sequence"/>
</dbReference>
<evidence type="ECO:0000313" key="5">
    <source>
        <dbReference type="Proteomes" id="UP000247790"/>
    </source>
</evidence>
<feature type="region of interest" description="Disordered" evidence="1">
    <location>
        <begin position="54"/>
        <end position="76"/>
    </location>
</feature>
<name>A0A2V4VS69_PAEBA</name>
<dbReference type="SUPFAM" id="SSF159774">
    <property type="entry name" value="YerB-like"/>
    <property type="match status" value="1"/>
</dbReference>
<dbReference type="Gene3D" id="3.50.90.10">
    <property type="entry name" value="YerB-like"/>
    <property type="match status" value="1"/>
</dbReference>
<dbReference type="EMBL" id="QJSW01000012">
    <property type="protein sequence ID" value="PYE47590.1"/>
    <property type="molecule type" value="Genomic_DNA"/>
</dbReference>
<evidence type="ECO:0000256" key="1">
    <source>
        <dbReference type="SAM" id="MobiDB-lite"/>
    </source>
</evidence>
<gene>
    <name evidence="4" type="ORF">DFQ00_11239</name>
</gene>
<dbReference type="Pfam" id="PF17479">
    <property type="entry name" value="DUF3048_C"/>
    <property type="match status" value="1"/>
</dbReference>
<feature type="compositionally biased region" description="Basic and acidic residues" evidence="1">
    <location>
        <begin position="1"/>
        <end position="13"/>
    </location>
</feature>
<proteinExistence type="predicted"/>
<feature type="domain" description="DUF3048" evidence="3">
    <location>
        <begin position="253"/>
        <end position="362"/>
    </location>
</feature>
<feature type="domain" description="DUF3048" evidence="2">
    <location>
        <begin position="85"/>
        <end position="227"/>
    </location>
</feature>
<evidence type="ECO:0000313" key="4">
    <source>
        <dbReference type="EMBL" id="PYE47590.1"/>
    </source>
</evidence>
<dbReference type="Pfam" id="PF11258">
    <property type="entry name" value="DUF3048"/>
    <property type="match status" value="1"/>
</dbReference>
<feature type="region of interest" description="Disordered" evidence="1">
    <location>
        <begin position="1"/>
        <end position="20"/>
    </location>
</feature>
<dbReference type="InterPro" id="IPR021416">
    <property type="entry name" value="DUF3048_N"/>
</dbReference>
<accession>A0A2V4VS69</accession>